<sequence length="201" mass="22623">IVPKWAHHKHVARTHYDKELLDEEIRPHWGKPLPELVKVLYGTENTEEALANNALSHEQFPKILFNGSIELLMSLHKKGIKTGIITATSRFNFEHDIDLHKFPRASIDYTQTADDTPYHKPDARVFEPAIAWLRERTIEPNEVVYVADGLHDMNAAIGVGFQFVGVETGLVKGSDFLAKGVKSFPTIMDINRVVSLPDSSS</sequence>
<comment type="caution">
    <text evidence="1">The sequence shown here is derived from an EMBL/GenBank/DDBJ whole genome shotgun (WGS) entry which is preliminary data.</text>
</comment>
<dbReference type="InterPro" id="IPR050155">
    <property type="entry name" value="HAD-like_hydrolase_sf"/>
</dbReference>
<dbReference type="InterPro" id="IPR023214">
    <property type="entry name" value="HAD_sf"/>
</dbReference>
<feature type="non-terminal residue" evidence="1">
    <location>
        <position position="1"/>
    </location>
</feature>
<dbReference type="PANTHER" id="PTHR43434">
    <property type="entry name" value="PHOSPHOGLYCOLATE PHOSPHATASE"/>
    <property type="match status" value="1"/>
</dbReference>
<protein>
    <recommendedName>
        <fullName evidence="3">HAD family hydrolase</fullName>
    </recommendedName>
</protein>
<dbReference type="InterPro" id="IPR041492">
    <property type="entry name" value="HAD_2"/>
</dbReference>
<dbReference type="Pfam" id="PF13419">
    <property type="entry name" value="HAD_2"/>
    <property type="match status" value="1"/>
</dbReference>
<dbReference type="InterPro" id="IPR023198">
    <property type="entry name" value="PGP-like_dom2"/>
</dbReference>
<evidence type="ECO:0008006" key="3">
    <source>
        <dbReference type="Google" id="ProtNLM"/>
    </source>
</evidence>
<dbReference type="PANTHER" id="PTHR43434:SF1">
    <property type="entry name" value="PHOSPHOGLYCOLATE PHOSPHATASE"/>
    <property type="match status" value="1"/>
</dbReference>
<name>A0A1F7JGV7_9BACT</name>
<dbReference type="GO" id="GO:0006281">
    <property type="term" value="P:DNA repair"/>
    <property type="evidence" value="ECO:0007669"/>
    <property type="project" value="TreeGrafter"/>
</dbReference>
<gene>
    <name evidence="1" type="ORF">A3B56_00730</name>
</gene>
<dbReference type="GO" id="GO:0005829">
    <property type="term" value="C:cytosol"/>
    <property type="evidence" value="ECO:0007669"/>
    <property type="project" value="TreeGrafter"/>
</dbReference>
<dbReference type="Gene3D" id="1.10.150.240">
    <property type="entry name" value="Putative phosphatase, domain 2"/>
    <property type="match status" value="1"/>
</dbReference>
<dbReference type="EMBL" id="MGAU01000024">
    <property type="protein sequence ID" value="OGK54850.1"/>
    <property type="molecule type" value="Genomic_DNA"/>
</dbReference>
<dbReference type="InterPro" id="IPR036412">
    <property type="entry name" value="HAD-like_sf"/>
</dbReference>
<dbReference type="AlphaFoldDB" id="A0A1F7JGV7"/>
<dbReference type="SUPFAM" id="SSF56784">
    <property type="entry name" value="HAD-like"/>
    <property type="match status" value="1"/>
</dbReference>
<reference evidence="1 2" key="1">
    <citation type="journal article" date="2016" name="Nat. Commun.">
        <title>Thousands of microbial genomes shed light on interconnected biogeochemical processes in an aquifer system.</title>
        <authorList>
            <person name="Anantharaman K."/>
            <person name="Brown C.T."/>
            <person name="Hug L.A."/>
            <person name="Sharon I."/>
            <person name="Castelle C.J."/>
            <person name="Probst A.J."/>
            <person name="Thomas B.C."/>
            <person name="Singh A."/>
            <person name="Wilkins M.J."/>
            <person name="Karaoz U."/>
            <person name="Brodie E.L."/>
            <person name="Williams K.H."/>
            <person name="Hubbard S.S."/>
            <person name="Banfield J.F."/>
        </authorList>
    </citation>
    <scope>NUCLEOTIDE SEQUENCE [LARGE SCALE GENOMIC DNA]</scope>
</reference>
<evidence type="ECO:0000313" key="1">
    <source>
        <dbReference type="EMBL" id="OGK54850.1"/>
    </source>
</evidence>
<dbReference type="GO" id="GO:0008967">
    <property type="term" value="F:phosphoglycolate phosphatase activity"/>
    <property type="evidence" value="ECO:0007669"/>
    <property type="project" value="TreeGrafter"/>
</dbReference>
<dbReference type="Gene3D" id="3.40.50.1000">
    <property type="entry name" value="HAD superfamily/HAD-like"/>
    <property type="match status" value="1"/>
</dbReference>
<evidence type="ECO:0000313" key="2">
    <source>
        <dbReference type="Proteomes" id="UP000178486"/>
    </source>
</evidence>
<proteinExistence type="predicted"/>
<dbReference type="Proteomes" id="UP000178486">
    <property type="component" value="Unassembled WGS sequence"/>
</dbReference>
<accession>A0A1F7JGV7</accession>
<organism evidence="1 2">
    <name type="scientific">Candidatus Roizmanbacteria bacterium RIFCSPLOWO2_01_FULL_45_11</name>
    <dbReference type="NCBI Taxonomy" id="1802070"/>
    <lineage>
        <taxon>Bacteria</taxon>
        <taxon>Candidatus Roizmaniibacteriota</taxon>
    </lineage>
</organism>